<dbReference type="GO" id="GO:0043546">
    <property type="term" value="F:molybdopterin cofactor binding"/>
    <property type="evidence" value="ECO:0007669"/>
    <property type="project" value="TreeGrafter"/>
</dbReference>
<feature type="transmembrane region" description="Helical" evidence="2">
    <location>
        <begin position="39"/>
        <end position="57"/>
    </location>
</feature>
<feature type="compositionally biased region" description="Polar residues" evidence="1">
    <location>
        <begin position="511"/>
        <end position="523"/>
    </location>
</feature>
<protein>
    <submittedName>
        <fullName evidence="5">DMSO/TMAO reductase YedYZ, molybdopterin-dependent catalytic subunit</fullName>
    </submittedName>
</protein>
<evidence type="ECO:0000259" key="4">
    <source>
        <dbReference type="Pfam" id="PF03404"/>
    </source>
</evidence>
<proteinExistence type="predicted"/>
<dbReference type="Pfam" id="PF03404">
    <property type="entry name" value="Mo-co_dimer"/>
    <property type="match status" value="1"/>
</dbReference>
<feature type="transmembrane region" description="Helical" evidence="2">
    <location>
        <begin position="94"/>
        <end position="116"/>
    </location>
</feature>
<dbReference type="GO" id="GO:0008482">
    <property type="term" value="F:sulfite oxidase activity"/>
    <property type="evidence" value="ECO:0007669"/>
    <property type="project" value="TreeGrafter"/>
</dbReference>
<dbReference type="InterPro" id="IPR005066">
    <property type="entry name" value="MoCF_OxRdtse_dimer"/>
</dbReference>
<dbReference type="PANTHER" id="PTHR19372">
    <property type="entry name" value="SULFITE REDUCTASE"/>
    <property type="match status" value="1"/>
</dbReference>
<keyword evidence="2" id="KW-0812">Transmembrane</keyword>
<dbReference type="PANTHER" id="PTHR19372:SF7">
    <property type="entry name" value="SULFITE OXIDASE, MITOCHONDRIAL"/>
    <property type="match status" value="1"/>
</dbReference>
<accession>A0A1I6FKM2</accession>
<keyword evidence="2" id="KW-1133">Transmembrane helix</keyword>
<dbReference type="STRING" id="35743.SAMN04487937_0303"/>
<dbReference type="InterPro" id="IPR014756">
    <property type="entry name" value="Ig_E-set"/>
</dbReference>
<dbReference type="InterPro" id="IPR000572">
    <property type="entry name" value="OxRdtase_Mopterin-bd_dom"/>
</dbReference>
<evidence type="ECO:0000313" key="5">
    <source>
        <dbReference type="EMBL" id="SFR30480.1"/>
    </source>
</evidence>
<evidence type="ECO:0000259" key="3">
    <source>
        <dbReference type="Pfam" id="PF00174"/>
    </source>
</evidence>
<name>A0A1I6FKM2_HALSD</name>
<dbReference type="Pfam" id="PF00174">
    <property type="entry name" value="Oxidored_molyb"/>
    <property type="match status" value="1"/>
</dbReference>
<sequence length="534" mass="56365">MRRLSEIDDGHEYPAVEDVVQVTVTQRLSMISVSERRDGLLAAAAGTAAVAGSYLVTGWTPSFVVRPVDQTVVNLTPGPIVTFAIETFGDAGHLIHIAMAFAVAVGLFGAVAFAGLRLATRTDRRAAGAAVSGVGSWLLAAGLTGVSAGALGAALPAAAVVGIGWLSPSAVPSESDASTEGDSSAVADAVRRRTLGVVAGALGFVAAAAVGRRSFATDDEPLADAPRSEGSAARLRELDSASLELESDGLQGLVSPIGEFYNVDIAEFDPEVTAAEWSLTFTGETGSERTVAFDELIDRPVEHRAVTLRCVGEDLNGRKLDNAVWTGTPIRPLLESVDPQGDCNCAMLRGEDGYYVQFPVDVLAEGFLAWGMNGKELPTGHGHPVRVLIPGHWGETNVKWLSEIELLNVEDDGYWEERGWEGTGEVKTVAKLWDEGITELDDGRIELAGHAYAGTRGIERVEVSTDGGDSWTDAELSAPLPDADVWRQWRHVFAPDGEHEVVVRATDGTGTLQTRESSGSVPSGASGWVRRTVG</sequence>
<dbReference type="Gene3D" id="3.90.420.10">
    <property type="entry name" value="Oxidoreductase, molybdopterin-binding domain"/>
    <property type="match status" value="1"/>
</dbReference>
<dbReference type="GO" id="GO:0006790">
    <property type="term" value="P:sulfur compound metabolic process"/>
    <property type="evidence" value="ECO:0007669"/>
    <property type="project" value="TreeGrafter"/>
</dbReference>
<dbReference type="AlphaFoldDB" id="A0A1I6FKM2"/>
<dbReference type="EMBL" id="FOYN01000001">
    <property type="protein sequence ID" value="SFR30480.1"/>
    <property type="molecule type" value="Genomic_DNA"/>
</dbReference>
<evidence type="ECO:0000256" key="2">
    <source>
        <dbReference type="SAM" id="Phobius"/>
    </source>
</evidence>
<dbReference type="Gene3D" id="2.60.40.650">
    <property type="match status" value="1"/>
</dbReference>
<feature type="domain" description="Moybdenum cofactor oxidoreductase dimerisation" evidence="4">
    <location>
        <begin position="437"/>
        <end position="517"/>
    </location>
</feature>
<gene>
    <name evidence="5" type="ORF">SAMN04487937_0303</name>
</gene>
<dbReference type="Proteomes" id="UP000198932">
    <property type="component" value="Unassembled WGS sequence"/>
</dbReference>
<organism evidence="5 6">
    <name type="scientific">Halorubrum sodomense</name>
    <dbReference type="NCBI Taxonomy" id="35743"/>
    <lineage>
        <taxon>Archaea</taxon>
        <taxon>Methanobacteriati</taxon>
        <taxon>Methanobacteriota</taxon>
        <taxon>Stenosarchaea group</taxon>
        <taxon>Halobacteria</taxon>
        <taxon>Halobacteriales</taxon>
        <taxon>Haloferacaceae</taxon>
        <taxon>Halorubrum</taxon>
    </lineage>
</organism>
<dbReference type="SUPFAM" id="SSF81296">
    <property type="entry name" value="E set domains"/>
    <property type="match status" value="1"/>
</dbReference>
<keyword evidence="6" id="KW-1185">Reference proteome</keyword>
<feature type="domain" description="Oxidoreductase molybdopterin-binding" evidence="3">
    <location>
        <begin position="270"/>
        <end position="415"/>
    </location>
</feature>
<keyword evidence="2" id="KW-0472">Membrane</keyword>
<evidence type="ECO:0000256" key="1">
    <source>
        <dbReference type="SAM" id="MobiDB-lite"/>
    </source>
</evidence>
<dbReference type="InterPro" id="IPR036374">
    <property type="entry name" value="OxRdtase_Mopterin-bd_sf"/>
</dbReference>
<dbReference type="SUPFAM" id="SSF56524">
    <property type="entry name" value="Oxidoreductase molybdopterin-binding domain"/>
    <property type="match status" value="1"/>
</dbReference>
<dbReference type="GO" id="GO:0020037">
    <property type="term" value="F:heme binding"/>
    <property type="evidence" value="ECO:0007669"/>
    <property type="project" value="TreeGrafter"/>
</dbReference>
<evidence type="ECO:0000313" key="6">
    <source>
        <dbReference type="Proteomes" id="UP000198932"/>
    </source>
</evidence>
<reference evidence="6" key="1">
    <citation type="submission" date="2016-10" db="EMBL/GenBank/DDBJ databases">
        <authorList>
            <person name="Varghese N."/>
            <person name="Submissions S."/>
        </authorList>
    </citation>
    <scope>NUCLEOTIDE SEQUENCE [LARGE SCALE GENOMIC DNA]</scope>
    <source>
        <strain evidence="6">RD 26</strain>
    </source>
</reference>
<feature type="transmembrane region" description="Helical" evidence="2">
    <location>
        <begin position="137"/>
        <end position="166"/>
    </location>
</feature>
<dbReference type="GO" id="GO:0030151">
    <property type="term" value="F:molybdenum ion binding"/>
    <property type="evidence" value="ECO:0007669"/>
    <property type="project" value="InterPro"/>
</dbReference>
<feature type="region of interest" description="Disordered" evidence="1">
    <location>
        <begin position="511"/>
        <end position="534"/>
    </location>
</feature>